<organism evidence="2 3">
    <name type="scientific">Capsulimonas corticalis</name>
    <dbReference type="NCBI Taxonomy" id="2219043"/>
    <lineage>
        <taxon>Bacteria</taxon>
        <taxon>Bacillati</taxon>
        <taxon>Armatimonadota</taxon>
        <taxon>Armatimonadia</taxon>
        <taxon>Capsulimonadales</taxon>
        <taxon>Capsulimonadaceae</taxon>
        <taxon>Capsulimonas</taxon>
    </lineage>
</organism>
<dbReference type="Pfam" id="PF07589">
    <property type="entry name" value="PEP-CTERM"/>
    <property type="match status" value="1"/>
</dbReference>
<accession>A0A402CWW5</accession>
<keyword evidence="3" id="KW-1185">Reference proteome</keyword>
<evidence type="ECO:0000259" key="1">
    <source>
        <dbReference type="Pfam" id="PF07589"/>
    </source>
</evidence>
<name>A0A402CWW5_9BACT</name>
<dbReference type="InterPro" id="IPR013424">
    <property type="entry name" value="Ice-binding_C"/>
</dbReference>
<protein>
    <recommendedName>
        <fullName evidence="1">Ice-binding protein C-terminal domain-containing protein</fullName>
    </recommendedName>
</protein>
<evidence type="ECO:0000313" key="2">
    <source>
        <dbReference type="EMBL" id="BDI34304.1"/>
    </source>
</evidence>
<dbReference type="Proteomes" id="UP000287394">
    <property type="component" value="Chromosome"/>
</dbReference>
<dbReference type="NCBIfam" id="TIGR02595">
    <property type="entry name" value="PEP_CTERM"/>
    <property type="match status" value="1"/>
</dbReference>
<evidence type="ECO:0000313" key="3">
    <source>
        <dbReference type="Proteomes" id="UP000287394"/>
    </source>
</evidence>
<dbReference type="RefSeq" id="WP_125206022.1">
    <property type="nucleotide sequence ID" value="NZ_AP025739.1"/>
</dbReference>
<proteinExistence type="predicted"/>
<gene>
    <name evidence="2" type="ORF">CCAX7_63550</name>
</gene>
<dbReference type="AlphaFoldDB" id="A0A402CWW5"/>
<dbReference type="EMBL" id="AP025739">
    <property type="protein sequence ID" value="BDI34304.1"/>
    <property type="molecule type" value="Genomic_DNA"/>
</dbReference>
<reference evidence="2 3" key="1">
    <citation type="journal article" date="2019" name="Int. J. Syst. Evol. Microbiol.">
        <title>Capsulimonas corticalis gen. nov., sp. nov., an aerobic capsulated bacterium, of a novel bacterial order, Capsulimonadales ord. nov., of the class Armatimonadia of the phylum Armatimonadetes.</title>
        <authorList>
            <person name="Li J."/>
            <person name="Kudo C."/>
            <person name="Tonouchi A."/>
        </authorList>
    </citation>
    <scope>NUCLEOTIDE SEQUENCE [LARGE SCALE GENOMIC DNA]</scope>
    <source>
        <strain evidence="2 3">AX-7</strain>
    </source>
</reference>
<dbReference type="KEGG" id="ccot:CCAX7_63550"/>
<feature type="domain" description="Ice-binding protein C-terminal" evidence="1">
    <location>
        <begin position="169"/>
        <end position="195"/>
    </location>
</feature>
<sequence>MKYSLMTLGATAALTFVASGAFAQNPPIIPDVIFAADSHGNGLGFAQGGFLRPLYSYISQDPGPGGNSTALTYSLDYPPSIVPGDVALIDPSNSHYDGLIRFNPGDQNTSASFVFYSAENGINSGPTSFYPNYTFSFEDSNGIAEYIPQANDPGYVDGFIVEYVFLNDAVPEPSTYAALGLGILGVAMLVLRSRRRRTFTV</sequence>